<organism evidence="1 2">
    <name type="scientific">Labilibaculum filiforme</name>
    <dbReference type="NCBI Taxonomy" id="1940526"/>
    <lineage>
        <taxon>Bacteria</taxon>
        <taxon>Pseudomonadati</taxon>
        <taxon>Bacteroidota</taxon>
        <taxon>Bacteroidia</taxon>
        <taxon>Marinilabiliales</taxon>
        <taxon>Marinifilaceae</taxon>
        <taxon>Labilibaculum</taxon>
    </lineage>
</organism>
<dbReference type="EMBL" id="MVDD01000001">
    <property type="protein sequence ID" value="PKQ65923.1"/>
    <property type="molecule type" value="Genomic_DNA"/>
</dbReference>
<evidence type="ECO:0000313" key="1">
    <source>
        <dbReference type="EMBL" id="PKQ65923.1"/>
    </source>
</evidence>
<proteinExistence type="predicted"/>
<dbReference type="Proteomes" id="UP000233535">
    <property type="component" value="Unassembled WGS sequence"/>
</dbReference>
<protein>
    <submittedName>
        <fullName evidence="1">Uncharacterized protein</fullName>
    </submittedName>
</protein>
<reference evidence="1 2" key="1">
    <citation type="journal article" date="2017" name="Front. Microbiol.">
        <title>Labilibaculum manganireducens gen. nov., sp. nov. and Labilibaculum filiforme sp. nov., Novel Bacteroidetes Isolated from Subsurface Sediments of the Baltic Sea.</title>
        <authorList>
            <person name="Vandieken V."/>
            <person name="Marshall I.P."/>
            <person name="Niemann H."/>
            <person name="Engelen B."/>
            <person name="Cypionka H."/>
        </authorList>
    </citation>
    <scope>NUCLEOTIDE SEQUENCE [LARGE SCALE GENOMIC DNA]</scope>
    <source>
        <strain evidence="1 2">59.16B</strain>
    </source>
</reference>
<name>A0A2N3I6P9_9BACT</name>
<evidence type="ECO:0000313" key="2">
    <source>
        <dbReference type="Proteomes" id="UP000233535"/>
    </source>
</evidence>
<sequence length="59" mass="6480">MFAGNFLLPQLKQGQMIPLPTMLIHALPRVSTRGFFKAPLGVWGVCRKLFIAPAKAGDK</sequence>
<comment type="caution">
    <text evidence="1">The sequence shown here is derived from an EMBL/GenBank/DDBJ whole genome shotgun (WGS) entry which is preliminary data.</text>
</comment>
<accession>A0A2N3I6P9</accession>
<keyword evidence="2" id="KW-1185">Reference proteome</keyword>
<gene>
    <name evidence="1" type="ORF">BZG02_02660</name>
</gene>
<dbReference type="AlphaFoldDB" id="A0A2N3I6P9"/>